<evidence type="ECO:0000313" key="2">
    <source>
        <dbReference type="Proteomes" id="UP000244093"/>
    </source>
</evidence>
<name>A0A2R7Y7Q7_9CREN</name>
<gene>
    <name evidence="1" type="ORF">B7O98_02730</name>
</gene>
<dbReference type="Proteomes" id="UP000244093">
    <property type="component" value="Unassembled WGS sequence"/>
</dbReference>
<dbReference type="EMBL" id="NBVN01000002">
    <property type="protein sequence ID" value="PUA33359.1"/>
    <property type="molecule type" value="Genomic_DNA"/>
</dbReference>
<reference evidence="1 2" key="1">
    <citation type="journal article" date="2018" name="Syst. Appl. Microbiol.">
        <title>A new symbiotic nanoarchaeote (Candidatus Nanoclepta minutus) and its host (Zestosphaera tikiterensis gen. nov., sp. nov.) from a New Zealand hot spring.</title>
        <authorList>
            <person name="St John E."/>
            <person name="Liu Y."/>
            <person name="Podar M."/>
            <person name="Stott M.B."/>
            <person name="Meneghin J."/>
            <person name="Chen Z."/>
            <person name="Lagutin K."/>
            <person name="Mitchell K."/>
            <person name="Reysenbach A.L."/>
        </authorList>
    </citation>
    <scope>NUCLEOTIDE SEQUENCE [LARGE SCALE GENOMIC DNA]</scope>
    <source>
        <strain evidence="1">NZ3</strain>
    </source>
</reference>
<proteinExistence type="predicted"/>
<protein>
    <submittedName>
        <fullName evidence="1">Uncharacterized protein</fullName>
    </submittedName>
</protein>
<dbReference type="Pfam" id="PF22511">
    <property type="entry name" value="PBP2"/>
    <property type="match status" value="1"/>
</dbReference>
<accession>A0A2R7Y7Q7</accession>
<dbReference type="AlphaFoldDB" id="A0A2R7Y7Q7"/>
<sequence>MYSRLIELKEVRELVRTLAKLGDDEVKAALIILYNVSIGEILFLKALRASGVKNVGQTLSTLKDLGIIEVGRGTYSLARKYREVLSKVAREKNKTVPEVGAGLARYLKEKFRIDHIVWFESTEVVLDGRRRS</sequence>
<organism evidence="1 2">
    <name type="scientific">Zestosphaera tikiterensis</name>
    <dbReference type="NCBI Taxonomy" id="1973259"/>
    <lineage>
        <taxon>Archaea</taxon>
        <taxon>Thermoproteota</taxon>
        <taxon>Thermoprotei</taxon>
        <taxon>Desulfurococcales</taxon>
        <taxon>Desulfurococcaceae</taxon>
        <taxon>Zestosphaera</taxon>
    </lineage>
</organism>
<evidence type="ECO:0000313" key="1">
    <source>
        <dbReference type="EMBL" id="PUA33359.1"/>
    </source>
</evidence>
<dbReference type="InterPro" id="IPR054264">
    <property type="entry name" value="PBP2"/>
</dbReference>
<comment type="caution">
    <text evidence="1">The sequence shown here is derived from an EMBL/GenBank/DDBJ whole genome shotgun (WGS) entry which is preliminary data.</text>
</comment>